<dbReference type="Proteomes" id="UP000070444">
    <property type="component" value="Unassembled WGS sequence"/>
</dbReference>
<proteinExistence type="predicted"/>
<feature type="region of interest" description="Disordered" evidence="2">
    <location>
        <begin position="1068"/>
        <end position="1122"/>
    </location>
</feature>
<protein>
    <submittedName>
        <fullName evidence="5">FH2-domain-containing protein</fullName>
    </submittedName>
</protein>
<dbReference type="InterPro" id="IPR042201">
    <property type="entry name" value="FH2_Formin_sf"/>
</dbReference>
<dbReference type="EMBL" id="KQ964591">
    <property type="protein sequence ID" value="KXN68160.1"/>
    <property type="molecule type" value="Genomic_DNA"/>
</dbReference>
<feature type="coiled-coil region" evidence="1">
    <location>
        <begin position="926"/>
        <end position="991"/>
    </location>
</feature>
<evidence type="ECO:0000256" key="1">
    <source>
        <dbReference type="SAM" id="Coils"/>
    </source>
</evidence>
<keyword evidence="6" id="KW-1185">Reference proteome</keyword>
<dbReference type="Gene3D" id="1.20.58.2220">
    <property type="entry name" value="Formin, FH2 domain"/>
    <property type="match status" value="1"/>
</dbReference>
<dbReference type="SUPFAM" id="SSF48371">
    <property type="entry name" value="ARM repeat"/>
    <property type="match status" value="1"/>
</dbReference>
<feature type="compositionally biased region" description="Pro residues" evidence="2">
    <location>
        <begin position="1096"/>
        <end position="1111"/>
    </location>
</feature>
<dbReference type="Pfam" id="PF06367">
    <property type="entry name" value="Drf_FH3"/>
    <property type="match status" value="1"/>
</dbReference>
<accession>A0A137NZA2</accession>
<feature type="compositionally biased region" description="Polar residues" evidence="2">
    <location>
        <begin position="471"/>
        <end position="485"/>
    </location>
</feature>
<dbReference type="GO" id="GO:0030036">
    <property type="term" value="P:actin cytoskeleton organization"/>
    <property type="evidence" value="ECO:0007669"/>
    <property type="project" value="InterPro"/>
</dbReference>
<dbReference type="InterPro" id="IPR010473">
    <property type="entry name" value="GTPase-bd"/>
</dbReference>
<dbReference type="Gene3D" id="1.25.10.10">
    <property type="entry name" value="Leucine-rich Repeat Variant"/>
    <property type="match status" value="1"/>
</dbReference>
<feature type="domain" description="GBD/FH3" evidence="3">
    <location>
        <begin position="375"/>
        <end position="837"/>
    </location>
</feature>
<feature type="coiled-coil region" evidence="1">
    <location>
        <begin position="1485"/>
        <end position="1547"/>
    </location>
</feature>
<evidence type="ECO:0000256" key="2">
    <source>
        <dbReference type="SAM" id="MobiDB-lite"/>
    </source>
</evidence>
<dbReference type="InterPro" id="IPR051425">
    <property type="entry name" value="Formin_Homology"/>
</dbReference>
<gene>
    <name evidence="5" type="ORF">CONCODRAFT_79869</name>
</gene>
<evidence type="ECO:0000259" key="4">
    <source>
        <dbReference type="PROSITE" id="PS51444"/>
    </source>
</evidence>
<feature type="region of interest" description="Disordered" evidence="2">
    <location>
        <begin position="462"/>
        <end position="485"/>
    </location>
</feature>
<organism evidence="5 6">
    <name type="scientific">Conidiobolus coronatus (strain ATCC 28846 / CBS 209.66 / NRRL 28638)</name>
    <name type="common">Delacroixia coronata</name>
    <dbReference type="NCBI Taxonomy" id="796925"/>
    <lineage>
        <taxon>Eukaryota</taxon>
        <taxon>Fungi</taxon>
        <taxon>Fungi incertae sedis</taxon>
        <taxon>Zoopagomycota</taxon>
        <taxon>Entomophthoromycotina</taxon>
        <taxon>Entomophthoromycetes</taxon>
        <taxon>Entomophthorales</taxon>
        <taxon>Ancylistaceae</taxon>
        <taxon>Conidiobolus</taxon>
    </lineage>
</organism>
<dbReference type="InterPro" id="IPR016024">
    <property type="entry name" value="ARM-type_fold"/>
</dbReference>
<dbReference type="InterPro" id="IPR011989">
    <property type="entry name" value="ARM-like"/>
</dbReference>
<dbReference type="Pfam" id="PF06371">
    <property type="entry name" value="Drf_GBD"/>
    <property type="match status" value="1"/>
</dbReference>
<feature type="region of interest" description="Disordered" evidence="2">
    <location>
        <begin position="266"/>
        <end position="288"/>
    </location>
</feature>
<dbReference type="SMART" id="SM01139">
    <property type="entry name" value="Drf_FH3"/>
    <property type="match status" value="1"/>
</dbReference>
<dbReference type="PROSITE" id="PS51444">
    <property type="entry name" value="FH2"/>
    <property type="match status" value="1"/>
</dbReference>
<dbReference type="InterPro" id="IPR015425">
    <property type="entry name" value="FH2_Formin"/>
</dbReference>
<dbReference type="PANTHER" id="PTHR45725:SF1">
    <property type="entry name" value="DISHEVELLED ASSOCIATED ACTIVATOR OF MORPHOGENESIS, ISOFORM D"/>
    <property type="match status" value="1"/>
</dbReference>
<name>A0A137NZA2_CONC2</name>
<keyword evidence="1" id="KW-0175">Coiled coil</keyword>
<dbReference type="Pfam" id="PF02181">
    <property type="entry name" value="FH2"/>
    <property type="match status" value="1"/>
</dbReference>
<dbReference type="GO" id="GO:0003779">
    <property type="term" value="F:actin binding"/>
    <property type="evidence" value="ECO:0007669"/>
    <property type="project" value="InterPro"/>
</dbReference>
<feature type="region of interest" description="Disordered" evidence="2">
    <location>
        <begin position="1573"/>
        <end position="1592"/>
    </location>
</feature>
<dbReference type="OrthoDB" id="1668162at2759"/>
<feature type="coiled-coil region" evidence="1">
    <location>
        <begin position="874"/>
        <end position="901"/>
    </location>
</feature>
<sequence length="1619" mass="183153">MTNQEIVQVLSVHGEVQAIFVDREATSNQLIAQCLGLGDLGENEFLDWKILVLPRDYHSGIQDFIEPTQEPESSSEPRFLNSSEKIFDTLDDIRLLEQETSLNLGVADVHTLSQYLHRPRLRLVNVKHHVKIRIIGASGEEKTEHIYISEDIEVRPLIELILDKLEITKLREGGTVSGLPLTHELLLVKLNQDNQEEVLQLGEKEIIWKILLESTQEDDVISYSLQLKPLDTWLTKVGTLTSRFTQSIINTARPSTMYSLFSGSTTSIDGSTTPRYEPSTPNQPTRHRRQITEPSRMVRHISLSGKDVESGVDFSTITTWISADVGRLRRKISQSFDSQSDQASTFPQSRNGKERSMLFNLTGEGPNDQFEEPNEIGETIQEIDLLFSQVLDELNIKDSVREKMMEFTPEKKLELIEQNEMVKKMKSSASPAISANSVQSTPITRAKSTMSMYSTTNLDQVTENDSESIMDETSLSPSKSTLQPNNNNAGTGITSYLFGSIFNSSQITHQEGTIEYYLELLSHKNLPHGPLYKCLQSLRITLATVSVSWVRQFVEEGQALTSMEQILGKILEKKATNKSNDHDEDIQLELIRCLRALLNTEPGFDEVLKSSSIIKYLTFSLNTNNHKLRNIVAEVLSAVCVLSPKGHQEVLESLTEFKFQFNETYRFEYLLNSLRAEVSDEGISAMSAYEYKTTCLILVNALVNSPDELDDRMLLRDEFKKRGLLTIFKEIQDHNLPDSLIKQIECYMDEMEQDHIEIKEQILVDALQSDSDHPLLNLSDAIKLIPETSILRTVISEITNYLSLTLTQEIPDEVKYEVVNLIDKFIFYCANFYKTQNWPQALKPFFDETRALVNMSARDIMELDSNFVNEISYYKEVEVKLEEVQKDNKLKDEELTKLKELPVVQYLLQQESKDAEDLGKGPKDQLTNLVQKLVAKEKEITQLTNQVEALSSGNLETKDSKVDEENKWGAIKKELDEKIQENAKLEKLTKDRAKEIAYLKRTLEAVCTRFKLSLGELTTGGTALPIIEAMPDNSQELKLLQDSVQMLKIKVQEQKVKLKEKDFEIEQLKTTSQNPKQSPSLAQFAKKSNDASRLPNLPPGAIPCPPPPPPGYLGKNGIPVPPPPMPPTNLANGIPIPPNPIQAAELEAAIRKKQGPKPKGPMKPIFWTKLPSKSVPNTIWELIESEKALPNLNLEEVEDLFGKKIIHKSFKRGTGPKTKTKQLVNLLELNRSQNICISLAKIKIPFSAIRMAILELDDSRLSVDNLRSLQSCCPSSEEIKLISNYQGSIEELGNAEKYIYQVMHIPRLEQRIKSMIFRRRFEMEVEEIRPELTLLNQSISEVKQSQKLINLLETVLAIGNFMNYSTPRGNALGFKLGNLTLLKEVRATIDETNPNNIPTLLHYLAWIAPDKTWFTLDDLKADLPHLEAAARVSISNLLSSINSLSQGVQSVMSEIKIQSKLPNKSENDRFVLYMENFITIASEIVESIEESREALESNLSELLKYFAEDNSQLEDIFNILIHFIKSYDSSKAENEKSKKKLEKAQATPTISTPKVPVYGQGDFDFAVRELKSGLRRQRTQRPRSGYYSPSNSIKGLKMLKHLFTNADGQGGTPNTTTTA</sequence>
<dbReference type="PROSITE" id="PS51232">
    <property type="entry name" value="GBD_FH3"/>
    <property type="match status" value="1"/>
</dbReference>
<reference evidence="5 6" key="1">
    <citation type="journal article" date="2015" name="Genome Biol. Evol.">
        <title>Phylogenomic analyses indicate that early fungi evolved digesting cell walls of algal ancestors of land plants.</title>
        <authorList>
            <person name="Chang Y."/>
            <person name="Wang S."/>
            <person name="Sekimoto S."/>
            <person name="Aerts A.L."/>
            <person name="Choi C."/>
            <person name="Clum A."/>
            <person name="LaButti K.M."/>
            <person name="Lindquist E.A."/>
            <person name="Yee Ngan C."/>
            <person name="Ohm R.A."/>
            <person name="Salamov A.A."/>
            <person name="Grigoriev I.V."/>
            <person name="Spatafora J.W."/>
            <person name="Berbee M.L."/>
        </authorList>
    </citation>
    <scope>NUCLEOTIDE SEQUENCE [LARGE SCALE GENOMIC DNA]</scope>
    <source>
        <strain evidence="5 6">NRRL 28638</strain>
    </source>
</reference>
<dbReference type="InterPro" id="IPR014768">
    <property type="entry name" value="GBD/FH3_dom"/>
</dbReference>
<evidence type="ECO:0000313" key="5">
    <source>
        <dbReference type="EMBL" id="KXN68160.1"/>
    </source>
</evidence>
<feature type="compositionally biased region" description="Polar residues" evidence="2">
    <location>
        <begin position="1068"/>
        <end position="1081"/>
    </location>
</feature>
<dbReference type="PANTHER" id="PTHR45725">
    <property type="entry name" value="FORMIN HOMOLOGY 2 FAMILY MEMBER"/>
    <property type="match status" value="1"/>
</dbReference>
<dbReference type="SUPFAM" id="SSF101447">
    <property type="entry name" value="Formin homology 2 domain (FH2 domain)"/>
    <property type="match status" value="1"/>
</dbReference>
<dbReference type="OMA" id="ASTEWIS"/>
<dbReference type="InterPro" id="IPR010472">
    <property type="entry name" value="FH3_dom"/>
</dbReference>
<evidence type="ECO:0000313" key="6">
    <source>
        <dbReference type="Proteomes" id="UP000070444"/>
    </source>
</evidence>
<feature type="domain" description="FH2" evidence="4">
    <location>
        <begin position="1152"/>
        <end position="1553"/>
    </location>
</feature>
<dbReference type="GO" id="GO:0031267">
    <property type="term" value="F:small GTPase binding"/>
    <property type="evidence" value="ECO:0007669"/>
    <property type="project" value="InterPro"/>
</dbReference>
<dbReference type="STRING" id="796925.A0A137NZA2"/>
<dbReference type="SMART" id="SM00498">
    <property type="entry name" value="FH2"/>
    <property type="match status" value="1"/>
</dbReference>
<evidence type="ECO:0000259" key="3">
    <source>
        <dbReference type="PROSITE" id="PS51232"/>
    </source>
</evidence>
<dbReference type="SMART" id="SM01140">
    <property type="entry name" value="Drf_GBD"/>
    <property type="match status" value="1"/>
</dbReference>